<comment type="caution">
    <text evidence="2">The sequence shown here is derived from an EMBL/GenBank/DDBJ whole genome shotgun (WGS) entry which is preliminary data.</text>
</comment>
<evidence type="ECO:0008006" key="4">
    <source>
        <dbReference type="Google" id="ProtNLM"/>
    </source>
</evidence>
<keyword evidence="1" id="KW-0732">Signal</keyword>
<evidence type="ECO:0000313" key="3">
    <source>
        <dbReference type="Proteomes" id="UP001589716"/>
    </source>
</evidence>
<evidence type="ECO:0000256" key="1">
    <source>
        <dbReference type="SAM" id="SignalP"/>
    </source>
</evidence>
<gene>
    <name evidence="2" type="ORF">ACFFTP_22725</name>
</gene>
<evidence type="ECO:0000313" key="2">
    <source>
        <dbReference type="EMBL" id="MFB9556992.1"/>
    </source>
</evidence>
<proteinExistence type="predicted"/>
<name>A0ABV5QTY8_9ACTN</name>
<accession>A0ABV5QTY8</accession>
<dbReference type="Proteomes" id="UP001589716">
    <property type="component" value="Unassembled WGS sequence"/>
</dbReference>
<organism evidence="2 3">
    <name type="scientific">Streptomyces roseoviridis</name>
    <dbReference type="NCBI Taxonomy" id="67361"/>
    <lineage>
        <taxon>Bacteria</taxon>
        <taxon>Bacillati</taxon>
        <taxon>Actinomycetota</taxon>
        <taxon>Actinomycetes</taxon>
        <taxon>Kitasatosporales</taxon>
        <taxon>Streptomycetaceae</taxon>
        <taxon>Streptomyces</taxon>
    </lineage>
</organism>
<feature type="chain" id="PRO_5046751319" description="Secreted protein" evidence="1">
    <location>
        <begin position="38"/>
        <end position="102"/>
    </location>
</feature>
<reference evidence="2 3" key="1">
    <citation type="submission" date="2024-09" db="EMBL/GenBank/DDBJ databases">
        <authorList>
            <person name="Sun Q."/>
            <person name="Mori K."/>
        </authorList>
    </citation>
    <scope>NUCLEOTIDE SEQUENCE [LARGE SCALE GENOMIC DNA]</scope>
    <source>
        <strain evidence="2 3">JCM 4414</strain>
    </source>
</reference>
<sequence>MTNAMPLRRTLTALAATTLLAGGLLLGQAVTAPPAQAAGKTGTCHVEDMRKQSRQLRDKAAQLKRLGATAEARRVLATADALDRRIKACIDGDNEAAKPFPR</sequence>
<dbReference type="EMBL" id="JBHMCT010000014">
    <property type="protein sequence ID" value="MFB9556992.1"/>
    <property type="molecule type" value="Genomic_DNA"/>
</dbReference>
<feature type="signal peptide" evidence="1">
    <location>
        <begin position="1"/>
        <end position="37"/>
    </location>
</feature>
<keyword evidence="3" id="KW-1185">Reference proteome</keyword>
<dbReference type="InterPro" id="IPR006311">
    <property type="entry name" value="TAT_signal"/>
</dbReference>
<dbReference type="RefSeq" id="WP_345484417.1">
    <property type="nucleotide sequence ID" value="NZ_BAAAWU010000001.1"/>
</dbReference>
<dbReference type="PROSITE" id="PS51318">
    <property type="entry name" value="TAT"/>
    <property type="match status" value="1"/>
</dbReference>
<protein>
    <recommendedName>
        <fullName evidence="4">Secreted protein</fullName>
    </recommendedName>
</protein>